<evidence type="ECO:0000313" key="1">
    <source>
        <dbReference type="EMBL" id="MDO1537861.1"/>
    </source>
</evidence>
<proteinExistence type="predicted"/>
<name>A0ABT8SJX2_9BURK</name>
<organism evidence="1 2">
    <name type="scientific">Variovorax ginsengisoli</name>
    <dbReference type="NCBI Taxonomy" id="363844"/>
    <lineage>
        <taxon>Bacteria</taxon>
        <taxon>Pseudomonadati</taxon>
        <taxon>Pseudomonadota</taxon>
        <taxon>Betaproteobacteria</taxon>
        <taxon>Burkholderiales</taxon>
        <taxon>Comamonadaceae</taxon>
        <taxon>Variovorax</taxon>
    </lineage>
</organism>
<reference evidence="1" key="1">
    <citation type="submission" date="2023-06" db="EMBL/GenBank/DDBJ databases">
        <authorList>
            <person name="Jiang Y."/>
            <person name="Liu Q."/>
        </authorList>
    </citation>
    <scope>NUCLEOTIDE SEQUENCE</scope>
    <source>
        <strain evidence="1">CGMCC 1.12090</strain>
    </source>
</reference>
<gene>
    <name evidence="1" type="ORF">Q2T77_37095</name>
</gene>
<evidence type="ECO:0000313" key="2">
    <source>
        <dbReference type="Proteomes" id="UP001169027"/>
    </source>
</evidence>
<dbReference type="RefSeq" id="WP_301816282.1">
    <property type="nucleotide sequence ID" value="NZ_JAUJZH010000051.1"/>
</dbReference>
<sequence length="133" mass="15825">MHLGRRLFRQNAPICNRYETPEEWEVERFWHIGRTTNCACRAKCFLVHRSVHPERAGSLRLRAHSGQLRRSKLGERENKWWQFRRAEQDKRSLIAIKLGDVDQWLARTMDVERQIMRLMPVEVFGAEPMIALG</sequence>
<accession>A0ABT8SJX2</accession>
<comment type="caution">
    <text evidence="1">The sequence shown here is derived from an EMBL/GenBank/DDBJ whole genome shotgun (WGS) entry which is preliminary data.</text>
</comment>
<protein>
    <submittedName>
        <fullName evidence="1">Uncharacterized protein</fullName>
    </submittedName>
</protein>
<dbReference type="EMBL" id="JAUKVY010000051">
    <property type="protein sequence ID" value="MDO1537861.1"/>
    <property type="molecule type" value="Genomic_DNA"/>
</dbReference>
<dbReference type="Proteomes" id="UP001169027">
    <property type="component" value="Unassembled WGS sequence"/>
</dbReference>
<keyword evidence="2" id="KW-1185">Reference proteome</keyword>